<keyword evidence="3" id="KW-1185">Reference proteome</keyword>
<proteinExistence type="predicted"/>
<feature type="non-terminal residue" evidence="2">
    <location>
        <position position="1"/>
    </location>
</feature>
<dbReference type="PANTHER" id="PTHR33982:SF5">
    <property type="entry name" value="OUTER ENVELOPE MEMBRANE PROTEIN 7"/>
    <property type="match status" value="1"/>
</dbReference>
<dbReference type="EMBL" id="QEFC01001002">
    <property type="protein sequence ID" value="KAE9460593.1"/>
    <property type="molecule type" value="Genomic_DNA"/>
</dbReference>
<dbReference type="OrthoDB" id="754892at2759"/>
<reference evidence="2 3" key="1">
    <citation type="journal article" date="2019" name="Genome Biol. Evol.">
        <title>The Rhododendron genome and chromosomal organization provide insight into shared whole-genome duplications across the heath family (Ericaceae).</title>
        <authorList>
            <person name="Soza V.L."/>
            <person name="Lindsley D."/>
            <person name="Waalkes A."/>
            <person name="Ramage E."/>
            <person name="Patwardhan R.P."/>
            <person name="Burton J.N."/>
            <person name="Adey A."/>
            <person name="Kumar A."/>
            <person name="Qiu R."/>
            <person name="Shendure J."/>
            <person name="Hall B."/>
        </authorList>
    </citation>
    <scope>NUCLEOTIDE SEQUENCE [LARGE SCALE GENOMIC DNA]</scope>
    <source>
        <strain evidence="2">RSF 1966-606</strain>
    </source>
</reference>
<dbReference type="Proteomes" id="UP000428333">
    <property type="component" value="Linkage Group LG04"/>
</dbReference>
<evidence type="ECO:0000256" key="1">
    <source>
        <dbReference type="SAM" id="MobiDB-lite"/>
    </source>
</evidence>
<accession>A0A6A4LMW3</accession>
<feature type="region of interest" description="Disordered" evidence="1">
    <location>
        <begin position="41"/>
        <end position="77"/>
    </location>
</feature>
<evidence type="ECO:0000313" key="3">
    <source>
        <dbReference type="Proteomes" id="UP000428333"/>
    </source>
</evidence>
<organism evidence="2 3">
    <name type="scientific">Rhododendron williamsianum</name>
    <dbReference type="NCBI Taxonomy" id="262921"/>
    <lineage>
        <taxon>Eukaryota</taxon>
        <taxon>Viridiplantae</taxon>
        <taxon>Streptophyta</taxon>
        <taxon>Embryophyta</taxon>
        <taxon>Tracheophyta</taxon>
        <taxon>Spermatophyta</taxon>
        <taxon>Magnoliopsida</taxon>
        <taxon>eudicotyledons</taxon>
        <taxon>Gunneridae</taxon>
        <taxon>Pentapetalae</taxon>
        <taxon>asterids</taxon>
        <taxon>Ericales</taxon>
        <taxon>Ericaceae</taxon>
        <taxon>Ericoideae</taxon>
        <taxon>Rhodoreae</taxon>
        <taxon>Rhododendron</taxon>
    </lineage>
</organism>
<sequence length="77" mass="7856">MARSAKGGALKSTAVVAGALAFGWLAIELAFKPWLEKARAAMTKSDPTQDPDDVVEGIATKKPPADGDASASVSAEL</sequence>
<gene>
    <name evidence="2" type="ORF">C3L33_07495</name>
</gene>
<dbReference type="PANTHER" id="PTHR33982">
    <property type="entry name" value="OUTER ENVELOPE MEMBRANE PROTEIN 7-RELATED"/>
    <property type="match status" value="1"/>
</dbReference>
<name>A0A6A4LMW3_9ERIC</name>
<comment type="caution">
    <text evidence="2">The sequence shown here is derived from an EMBL/GenBank/DDBJ whole genome shotgun (WGS) entry which is preliminary data.</text>
</comment>
<protein>
    <recommendedName>
        <fullName evidence="4">Outer envelope membrane protein 7</fullName>
    </recommendedName>
</protein>
<dbReference type="InterPro" id="IPR038944">
    <property type="entry name" value="OEP7-like"/>
</dbReference>
<dbReference type="GO" id="GO:0009707">
    <property type="term" value="C:chloroplast outer membrane"/>
    <property type="evidence" value="ECO:0007669"/>
    <property type="project" value="TreeGrafter"/>
</dbReference>
<evidence type="ECO:0000313" key="2">
    <source>
        <dbReference type="EMBL" id="KAE9460593.1"/>
    </source>
</evidence>
<evidence type="ECO:0008006" key="4">
    <source>
        <dbReference type="Google" id="ProtNLM"/>
    </source>
</evidence>
<dbReference type="AlphaFoldDB" id="A0A6A4LMW3"/>